<dbReference type="WBParaSite" id="ES5_v2.g22999.t1">
    <property type="protein sequence ID" value="ES5_v2.g22999.t1"/>
    <property type="gene ID" value="ES5_v2.g22999"/>
</dbReference>
<name>A0AC34G0L0_9BILA</name>
<reference evidence="2" key="1">
    <citation type="submission" date="2022-11" db="UniProtKB">
        <authorList>
            <consortium name="WormBaseParasite"/>
        </authorList>
    </citation>
    <scope>IDENTIFICATION</scope>
</reference>
<organism evidence="1 2">
    <name type="scientific">Panagrolaimus sp. ES5</name>
    <dbReference type="NCBI Taxonomy" id="591445"/>
    <lineage>
        <taxon>Eukaryota</taxon>
        <taxon>Metazoa</taxon>
        <taxon>Ecdysozoa</taxon>
        <taxon>Nematoda</taxon>
        <taxon>Chromadorea</taxon>
        <taxon>Rhabditida</taxon>
        <taxon>Tylenchina</taxon>
        <taxon>Panagrolaimomorpha</taxon>
        <taxon>Panagrolaimoidea</taxon>
        <taxon>Panagrolaimidae</taxon>
        <taxon>Panagrolaimus</taxon>
    </lineage>
</organism>
<accession>A0AC34G0L0</accession>
<sequence length="744" mass="81923">MEFIGCSVFVDCGTFGVFQGKVSAVDATSMSLTLTNVMKDGEFSPGKHVLHSAEIVDIKVLKMGTPRDRGEVPPRQSKTVAIKGKLVKTSSNEPILEPPSSKDRTVKTEKEKEVCIQKPTENKPAPQIEKISTNLSENGMKIMQQLLLAPVSNPSSQANVEKQSSKPVVSQAAVEKQISKSDNISLPKVSPKQKENQKPKPPMIPTAAIKILKRGEPFPVQSPSSVNGNQQSSNQKNKPEAGDTNPQQNISSAATNEQKKKNNNRKSKKSESDKSQPSSENVAMLSEGSLSLNTTQSSAPVEPQSSASLDTTQSTVDKTQSSDNAENETLLNVDIEKAESVRSAPTPVPGGIKIDPLQLISSLAAPASVSPVKFATSTPKKMVPQRSLSVNDQPVTPQYEKFGDFKRFTEKQAPNPCNLNSNNQRSRGNTSSPSGVPTKDFVNGYGKVHRRNRELDGPIDHNAFKDDFDFTGNLALMVKEEDEDDSTGDSFEPPAHIRNYRNDENILSDTSRVTSWTSTFHEFEHSAFVDTKDGFKIPVLTVDEKKKFIGIVSKSLGNDVFNASVADRLMAMILEIVTKNSTNIQNIVVIGTTETSVSLVNRLAMHLSNRKYHSYFYHSYFVNCISQLPLQNVEFVDEDRIKTVVQNVQIVVILENISNKLEIVWLNRVALGADSAHIISLEQDFPYPCCHSLYLGTLVESKTQQRKYQNERFVADLGIPFSWFKEDASNALCEAFSKSTIISI</sequence>
<evidence type="ECO:0000313" key="1">
    <source>
        <dbReference type="Proteomes" id="UP000887579"/>
    </source>
</evidence>
<protein>
    <submittedName>
        <fullName evidence="2">DFDF domain-containing protein</fullName>
    </submittedName>
</protein>
<dbReference type="Proteomes" id="UP000887579">
    <property type="component" value="Unplaced"/>
</dbReference>
<evidence type="ECO:0000313" key="2">
    <source>
        <dbReference type="WBParaSite" id="ES5_v2.g22999.t1"/>
    </source>
</evidence>
<proteinExistence type="predicted"/>